<proteinExistence type="predicted"/>
<sequence>MTNVYGKTGGGGVRVTIKSVTLTNELRELERLRLFLKDSAESFQFDERTQYRLNLICDELVTNIISYGFGDRADTDIRPRIEIVLTDSTDRMVIRITDDGVPFNPLNRPEPNVSAGIEERGIGGLGIHFVKTLTDEAIYERDGERNVLRLTINRLQLPEEEQTG</sequence>
<dbReference type="GO" id="GO:0004674">
    <property type="term" value="F:protein serine/threonine kinase activity"/>
    <property type="evidence" value="ECO:0007669"/>
    <property type="project" value="UniProtKB-KW"/>
</dbReference>
<keyword evidence="1" id="KW-0418">Kinase</keyword>
<protein>
    <submittedName>
        <fullName evidence="3">ATP-binding protein</fullName>
    </submittedName>
</protein>
<dbReference type="SUPFAM" id="SSF55874">
    <property type="entry name" value="ATPase domain of HSP90 chaperone/DNA topoisomerase II/histidine kinase"/>
    <property type="match status" value="1"/>
</dbReference>
<dbReference type="OrthoDB" id="9792240at2"/>
<dbReference type="InterPro" id="IPR050267">
    <property type="entry name" value="Anti-sigma-factor_SerPK"/>
</dbReference>
<dbReference type="Pfam" id="PF13581">
    <property type="entry name" value="HATPase_c_2"/>
    <property type="match status" value="1"/>
</dbReference>
<dbReference type="PANTHER" id="PTHR35526:SF6">
    <property type="entry name" value="SLR1861 PROTEIN"/>
    <property type="match status" value="1"/>
</dbReference>
<name>A0A5C4T2K2_9BACL</name>
<reference evidence="3 4" key="1">
    <citation type="submission" date="2019-05" db="EMBL/GenBank/DDBJ databases">
        <title>We sequenced the genome of Paenibacillus hemerocallicola KCTC 33185 for further insight into its adaptation and study the phylogeny of Paenibacillus.</title>
        <authorList>
            <person name="Narsing Rao M.P."/>
        </authorList>
    </citation>
    <scope>NUCLEOTIDE SEQUENCE [LARGE SCALE GENOMIC DNA]</scope>
    <source>
        <strain evidence="3 4">KCTC 33185</strain>
    </source>
</reference>
<dbReference type="AlphaFoldDB" id="A0A5C4T2K2"/>
<evidence type="ECO:0000256" key="1">
    <source>
        <dbReference type="ARBA" id="ARBA00022527"/>
    </source>
</evidence>
<comment type="caution">
    <text evidence="3">The sequence shown here is derived from an EMBL/GenBank/DDBJ whole genome shotgun (WGS) entry which is preliminary data.</text>
</comment>
<keyword evidence="4" id="KW-1185">Reference proteome</keyword>
<organism evidence="3 4">
    <name type="scientific">Paenibacillus hemerocallicola</name>
    <dbReference type="NCBI Taxonomy" id="1172614"/>
    <lineage>
        <taxon>Bacteria</taxon>
        <taxon>Bacillati</taxon>
        <taxon>Bacillota</taxon>
        <taxon>Bacilli</taxon>
        <taxon>Bacillales</taxon>
        <taxon>Paenibacillaceae</taxon>
        <taxon>Paenibacillus</taxon>
    </lineage>
</organism>
<feature type="domain" description="Histidine kinase/HSP90-like ATPase" evidence="2">
    <location>
        <begin position="23"/>
        <end position="151"/>
    </location>
</feature>
<dbReference type="InterPro" id="IPR036890">
    <property type="entry name" value="HATPase_C_sf"/>
</dbReference>
<gene>
    <name evidence="3" type="ORF">FE784_30830</name>
</gene>
<dbReference type="Gene3D" id="3.30.565.10">
    <property type="entry name" value="Histidine kinase-like ATPase, C-terminal domain"/>
    <property type="match status" value="1"/>
</dbReference>
<dbReference type="InterPro" id="IPR003594">
    <property type="entry name" value="HATPase_dom"/>
</dbReference>
<evidence type="ECO:0000259" key="2">
    <source>
        <dbReference type="Pfam" id="PF13581"/>
    </source>
</evidence>
<keyword evidence="1" id="KW-0808">Transferase</keyword>
<keyword evidence="3" id="KW-0547">Nucleotide-binding</keyword>
<keyword evidence="1" id="KW-0723">Serine/threonine-protein kinase</keyword>
<dbReference type="GO" id="GO:0005524">
    <property type="term" value="F:ATP binding"/>
    <property type="evidence" value="ECO:0007669"/>
    <property type="project" value="UniProtKB-KW"/>
</dbReference>
<evidence type="ECO:0000313" key="3">
    <source>
        <dbReference type="EMBL" id="TNJ62369.1"/>
    </source>
</evidence>
<dbReference type="CDD" id="cd16936">
    <property type="entry name" value="HATPase_RsbW-like"/>
    <property type="match status" value="1"/>
</dbReference>
<keyword evidence="3" id="KW-0067">ATP-binding</keyword>
<dbReference type="EMBL" id="VDCQ01000060">
    <property type="protein sequence ID" value="TNJ62369.1"/>
    <property type="molecule type" value="Genomic_DNA"/>
</dbReference>
<dbReference type="Proteomes" id="UP000307943">
    <property type="component" value="Unassembled WGS sequence"/>
</dbReference>
<accession>A0A5C4T2K2</accession>
<evidence type="ECO:0000313" key="4">
    <source>
        <dbReference type="Proteomes" id="UP000307943"/>
    </source>
</evidence>
<dbReference type="PANTHER" id="PTHR35526">
    <property type="entry name" value="ANTI-SIGMA-F FACTOR RSBW-RELATED"/>
    <property type="match status" value="1"/>
</dbReference>